<dbReference type="Pfam" id="PF13833">
    <property type="entry name" value="EF-hand_8"/>
    <property type="match status" value="1"/>
</dbReference>
<evidence type="ECO:0000313" key="10">
    <source>
        <dbReference type="Proteomes" id="UP001181693"/>
    </source>
</evidence>
<evidence type="ECO:0000256" key="3">
    <source>
        <dbReference type="ARBA" id="ARBA00022490"/>
    </source>
</evidence>
<proteinExistence type="predicted"/>
<keyword evidence="5" id="KW-0677">Repeat</keyword>
<evidence type="ECO:0000256" key="6">
    <source>
        <dbReference type="ARBA" id="ARBA00022837"/>
    </source>
</evidence>
<sequence>MFLLKQLGAGGGGGGGGGGFGNMIQGAVSGLAGSGGGGGGAGGVGNIIGTISSLAGSGGQGKSAGGQGGGSGGAGGVGNILGTISNLAGSGQGGAAGKFIKGAIDSLSGGGGGGQAGGPGKLFAGAGPGASGGQGMNILGGILGIIGDAIANYKPEPPPTPCANIYQQEATENEEQRQFRRLFRQLAGEDMEVSPVELQNVLNKVVAKHKDLKTEGFSIDTCRSMVAVMDSDGTGKLGFEEFKYLWNNIKKWQCIYKQFDTEGTGYIPAASMPGAVQAAADDKGNVNFDSFISSLVRMDCMFRAFKALDREGNGQVQVRLPEWLKMTIYS</sequence>
<dbReference type="InterPro" id="IPR018247">
    <property type="entry name" value="EF_Hand_1_Ca_BS"/>
</dbReference>
<dbReference type="AlphaFoldDB" id="A0AAV2ZSR0"/>
<evidence type="ECO:0000259" key="8">
    <source>
        <dbReference type="PROSITE" id="PS50222"/>
    </source>
</evidence>
<reference evidence="9" key="1">
    <citation type="thesis" date="2020" institute="ProQuest LLC" country="789 East Eisenhower Parkway, Ann Arbor, MI, USA">
        <title>Comparative Genomics and Chromosome Evolution.</title>
        <authorList>
            <person name="Mudd A.B."/>
        </authorList>
    </citation>
    <scope>NUCLEOTIDE SEQUENCE</scope>
    <source>
        <strain evidence="9">1538</strain>
        <tissue evidence="9">Blood</tissue>
    </source>
</reference>
<keyword evidence="7" id="KW-0472">Membrane</keyword>
<keyword evidence="10" id="KW-1185">Reference proteome</keyword>
<feature type="domain" description="EF-hand" evidence="8">
    <location>
        <begin position="217"/>
        <end position="252"/>
    </location>
</feature>
<comment type="caution">
    <text evidence="9">The sequence shown here is derived from an EMBL/GenBank/DDBJ whole genome shotgun (WGS) entry which is preliminary data.</text>
</comment>
<dbReference type="GO" id="GO:0012505">
    <property type="term" value="C:endomembrane system"/>
    <property type="evidence" value="ECO:0007669"/>
    <property type="project" value="UniProtKB-SubCell"/>
</dbReference>
<dbReference type="PROSITE" id="PS50222">
    <property type="entry name" value="EF_HAND_2"/>
    <property type="match status" value="1"/>
</dbReference>
<evidence type="ECO:0000256" key="4">
    <source>
        <dbReference type="ARBA" id="ARBA00022723"/>
    </source>
</evidence>
<evidence type="ECO:0000256" key="7">
    <source>
        <dbReference type="ARBA" id="ARBA00023136"/>
    </source>
</evidence>
<name>A0AAV2ZSR0_PYXAD</name>
<keyword evidence="4" id="KW-0479">Metal-binding</keyword>
<dbReference type="InterPro" id="IPR002048">
    <property type="entry name" value="EF_hand_dom"/>
</dbReference>
<gene>
    <name evidence="9" type="ORF">GDO54_003124</name>
</gene>
<dbReference type="GO" id="GO:0110158">
    <property type="term" value="C:calpain complex"/>
    <property type="evidence" value="ECO:0007669"/>
    <property type="project" value="TreeGrafter"/>
</dbReference>
<dbReference type="PANTHER" id="PTHR46735:SF3">
    <property type="entry name" value="CALPAIN SMALL SUBUNIT 1-RELATED"/>
    <property type="match status" value="1"/>
</dbReference>
<dbReference type="Proteomes" id="UP001181693">
    <property type="component" value="Unassembled WGS sequence"/>
</dbReference>
<evidence type="ECO:0000256" key="2">
    <source>
        <dbReference type="ARBA" id="ARBA00004496"/>
    </source>
</evidence>
<comment type="subcellular location">
    <subcellularLocation>
        <location evidence="2">Cytoplasm</location>
    </subcellularLocation>
    <subcellularLocation>
        <location evidence="1">Endomembrane system</location>
    </subcellularLocation>
</comment>
<evidence type="ECO:0000256" key="5">
    <source>
        <dbReference type="ARBA" id="ARBA00022737"/>
    </source>
</evidence>
<dbReference type="PROSITE" id="PS00018">
    <property type="entry name" value="EF_HAND_1"/>
    <property type="match status" value="1"/>
</dbReference>
<dbReference type="SUPFAM" id="SSF47473">
    <property type="entry name" value="EF-hand"/>
    <property type="match status" value="1"/>
</dbReference>
<accession>A0AAV2ZSR0</accession>
<dbReference type="PANTHER" id="PTHR46735">
    <property type="entry name" value="CALPAIN, SMALL SUBUNIT 1 A-RELATED"/>
    <property type="match status" value="1"/>
</dbReference>
<organism evidence="9 10">
    <name type="scientific">Pyxicephalus adspersus</name>
    <name type="common">African bullfrog</name>
    <dbReference type="NCBI Taxonomy" id="30357"/>
    <lineage>
        <taxon>Eukaryota</taxon>
        <taxon>Metazoa</taxon>
        <taxon>Chordata</taxon>
        <taxon>Craniata</taxon>
        <taxon>Vertebrata</taxon>
        <taxon>Euteleostomi</taxon>
        <taxon>Amphibia</taxon>
        <taxon>Batrachia</taxon>
        <taxon>Anura</taxon>
        <taxon>Neobatrachia</taxon>
        <taxon>Ranoidea</taxon>
        <taxon>Pyxicephalidae</taxon>
        <taxon>Pyxicephalinae</taxon>
        <taxon>Pyxicephalus</taxon>
    </lineage>
</organism>
<dbReference type="GO" id="GO:0005509">
    <property type="term" value="F:calcium ion binding"/>
    <property type="evidence" value="ECO:0007669"/>
    <property type="project" value="InterPro"/>
</dbReference>
<dbReference type="InterPro" id="IPR011992">
    <property type="entry name" value="EF-hand-dom_pair"/>
</dbReference>
<keyword evidence="6" id="KW-0106">Calcium</keyword>
<keyword evidence="3" id="KW-0963">Cytoplasm</keyword>
<dbReference type="EMBL" id="DYDO01000011">
    <property type="protein sequence ID" value="DBA15650.1"/>
    <property type="molecule type" value="Genomic_DNA"/>
</dbReference>
<protein>
    <recommendedName>
        <fullName evidence="8">EF-hand domain-containing protein</fullName>
    </recommendedName>
</protein>
<evidence type="ECO:0000256" key="1">
    <source>
        <dbReference type="ARBA" id="ARBA00004308"/>
    </source>
</evidence>
<evidence type="ECO:0000313" key="9">
    <source>
        <dbReference type="EMBL" id="DBA15650.1"/>
    </source>
</evidence>
<dbReference type="Gene3D" id="1.10.238.10">
    <property type="entry name" value="EF-hand"/>
    <property type="match status" value="1"/>
</dbReference>